<keyword evidence="1" id="KW-0175">Coiled coil</keyword>
<feature type="coiled-coil region" evidence="1">
    <location>
        <begin position="65"/>
        <end position="127"/>
    </location>
</feature>
<dbReference type="EMBL" id="JANPWB010000003">
    <property type="protein sequence ID" value="KAJ1197475.1"/>
    <property type="molecule type" value="Genomic_DNA"/>
</dbReference>
<organism evidence="3 4">
    <name type="scientific">Pleurodeles waltl</name>
    <name type="common">Iberian ribbed newt</name>
    <dbReference type="NCBI Taxonomy" id="8319"/>
    <lineage>
        <taxon>Eukaryota</taxon>
        <taxon>Metazoa</taxon>
        <taxon>Chordata</taxon>
        <taxon>Craniata</taxon>
        <taxon>Vertebrata</taxon>
        <taxon>Euteleostomi</taxon>
        <taxon>Amphibia</taxon>
        <taxon>Batrachia</taxon>
        <taxon>Caudata</taxon>
        <taxon>Salamandroidea</taxon>
        <taxon>Salamandridae</taxon>
        <taxon>Pleurodelinae</taxon>
        <taxon>Pleurodeles</taxon>
    </lineage>
</organism>
<dbReference type="Proteomes" id="UP001066276">
    <property type="component" value="Chromosome 2_1"/>
</dbReference>
<name>A0AAV7VB34_PLEWA</name>
<proteinExistence type="predicted"/>
<sequence>MERCGCVPQAWQWRPREDRPERAKKQESNQGAAADGEDISSGEPREEDATPIMKAFMEHLCRVLQEDLATTVKELKSEVAELGQRIDTVERTCDTQEEELDHHRQENLTLQESNQELQYRLEDLENRLWCSNIRIMGVLAQMATGPWRTL</sequence>
<gene>
    <name evidence="3" type="ORF">NDU88_001333</name>
</gene>
<feature type="compositionally biased region" description="Basic and acidic residues" evidence="2">
    <location>
        <begin position="14"/>
        <end position="27"/>
    </location>
</feature>
<comment type="caution">
    <text evidence="3">The sequence shown here is derived from an EMBL/GenBank/DDBJ whole genome shotgun (WGS) entry which is preliminary data.</text>
</comment>
<reference evidence="3" key="1">
    <citation type="journal article" date="2022" name="bioRxiv">
        <title>Sequencing and chromosome-scale assembly of the giantPleurodeles waltlgenome.</title>
        <authorList>
            <person name="Brown T."/>
            <person name="Elewa A."/>
            <person name="Iarovenko S."/>
            <person name="Subramanian E."/>
            <person name="Araus A.J."/>
            <person name="Petzold A."/>
            <person name="Susuki M."/>
            <person name="Suzuki K.-i.T."/>
            <person name="Hayashi T."/>
            <person name="Toyoda A."/>
            <person name="Oliveira C."/>
            <person name="Osipova E."/>
            <person name="Leigh N.D."/>
            <person name="Simon A."/>
            <person name="Yun M.H."/>
        </authorList>
    </citation>
    <scope>NUCLEOTIDE SEQUENCE</scope>
    <source>
        <strain evidence="3">20211129_DDA</strain>
        <tissue evidence="3">Liver</tissue>
    </source>
</reference>
<evidence type="ECO:0000256" key="1">
    <source>
        <dbReference type="SAM" id="Coils"/>
    </source>
</evidence>
<evidence type="ECO:0000313" key="4">
    <source>
        <dbReference type="Proteomes" id="UP001066276"/>
    </source>
</evidence>
<evidence type="ECO:0000313" key="3">
    <source>
        <dbReference type="EMBL" id="KAJ1197475.1"/>
    </source>
</evidence>
<dbReference type="AlphaFoldDB" id="A0AAV7VB34"/>
<evidence type="ECO:0000256" key="2">
    <source>
        <dbReference type="SAM" id="MobiDB-lite"/>
    </source>
</evidence>
<keyword evidence="4" id="KW-1185">Reference proteome</keyword>
<dbReference type="SUPFAM" id="SSF57997">
    <property type="entry name" value="Tropomyosin"/>
    <property type="match status" value="1"/>
</dbReference>
<feature type="region of interest" description="Disordered" evidence="2">
    <location>
        <begin position="1"/>
        <end position="51"/>
    </location>
</feature>
<protein>
    <submittedName>
        <fullName evidence="3">Uncharacterized protein</fullName>
    </submittedName>
</protein>
<accession>A0AAV7VB34</accession>